<accession>A0A0B8NP13</accession>
<sequence length="140" mass="15439">MAIAHLGLISLDCADELALAEFWAALLGGKIVYREETMAVVHTERGVLSMIRVPDYQPPTWPNGPSPKHIHLDLAVPDLDVGEREALRLGARRAEAQPEPERWRVLLDPAGHPFCLVTRIPLLPLGPGHPFPQDDQAQPP</sequence>
<dbReference type="Proteomes" id="UP000180166">
    <property type="component" value="Chromosome"/>
</dbReference>
<evidence type="ECO:0000313" key="2">
    <source>
        <dbReference type="EMBL" id="APA99792.1"/>
    </source>
</evidence>
<dbReference type="PANTHER" id="PTHR35908">
    <property type="entry name" value="HYPOTHETICAL FUSION PROTEIN"/>
    <property type="match status" value="1"/>
</dbReference>
<dbReference type="Proteomes" id="UP000037179">
    <property type="component" value="Unassembled WGS sequence"/>
</dbReference>
<dbReference type="InterPro" id="IPR037523">
    <property type="entry name" value="VOC_core"/>
</dbReference>
<reference evidence="4" key="1">
    <citation type="submission" date="2015-07" db="EMBL/GenBank/DDBJ databases">
        <title>Nocardia seriolae U-1 whole genome shotgun sequence.</title>
        <authorList>
            <person name="Imajoh M."/>
            <person name="Fukumoto Y."/>
            <person name="Sukeda M."/>
            <person name="Yamane J."/>
            <person name="Yamasaki K."/>
            <person name="Shimizu M."/>
            <person name="Ohnishi K."/>
            <person name="Oshima S."/>
        </authorList>
    </citation>
    <scope>NUCLEOTIDE SEQUENCE [LARGE SCALE GENOMIC DNA]</scope>
    <source>
        <strain evidence="4">U-1</strain>
    </source>
</reference>
<organism evidence="3 4">
    <name type="scientific">Nocardia seriolae</name>
    <dbReference type="NCBI Taxonomy" id="37332"/>
    <lineage>
        <taxon>Bacteria</taxon>
        <taxon>Bacillati</taxon>
        <taxon>Actinomycetota</taxon>
        <taxon>Actinomycetes</taxon>
        <taxon>Mycobacteriales</taxon>
        <taxon>Nocardiaceae</taxon>
        <taxon>Nocardia</taxon>
    </lineage>
</organism>
<protein>
    <submittedName>
        <fullName evidence="3">Glyoxalase</fullName>
    </submittedName>
</protein>
<dbReference type="KEGG" id="nsr:NS506_05749"/>
<dbReference type="GeneID" id="93375725"/>
<dbReference type="OrthoDB" id="1645442at2"/>
<evidence type="ECO:0000259" key="1">
    <source>
        <dbReference type="PROSITE" id="PS51819"/>
    </source>
</evidence>
<dbReference type="RefSeq" id="WP_045439679.1">
    <property type="nucleotide sequence ID" value="NZ_AP017900.1"/>
</dbReference>
<keyword evidence="4" id="KW-1185">Reference proteome</keyword>
<feature type="domain" description="VOC" evidence="1">
    <location>
        <begin position="2"/>
        <end position="119"/>
    </location>
</feature>
<dbReference type="EMBL" id="CP017839">
    <property type="protein sequence ID" value="APA99792.1"/>
    <property type="molecule type" value="Genomic_DNA"/>
</dbReference>
<dbReference type="InterPro" id="IPR029068">
    <property type="entry name" value="Glyas_Bleomycin-R_OHBP_Dase"/>
</dbReference>
<evidence type="ECO:0000313" key="3">
    <source>
        <dbReference type="EMBL" id="GAP32409.1"/>
    </source>
</evidence>
<reference evidence="2 5" key="3">
    <citation type="submission" date="2016-10" db="EMBL/GenBank/DDBJ databases">
        <title>Genome sequence of Nocardia seriolae strain EM150506, isolated from Anguila japonica.</title>
        <authorList>
            <person name="Han H.-J."/>
        </authorList>
    </citation>
    <scope>NUCLEOTIDE SEQUENCE [LARGE SCALE GENOMIC DNA]</scope>
    <source>
        <strain evidence="2 5">EM150506</strain>
    </source>
</reference>
<evidence type="ECO:0000313" key="5">
    <source>
        <dbReference type="Proteomes" id="UP000180166"/>
    </source>
</evidence>
<gene>
    <name evidence="2" type="ORF">NS506_05749</name>
    <name evidence="3" type="ORF">NSK11_contig00156-0022</name>
</gene>
<dbReference type="PANTHER" id="PTHR35908:SF1">
    <property type="entry name" value="CONSERVED PROTEIN"/>
    <property type="match status" value="1"/>
</dbReference>
<dbReference type="SUPFAM" id="SSF54593">
    <property type="entry name" value="Glyoxalase/Bleomycin resistance protein/Dihydroxybiphenyl dioxygenase"/>
    <property type="match status" value="1"/>
</dbReference>
<dbReference type="Gene3D" id="3.10.180.10">
    <property type="entry name" value="2,3-Dihydroxybiphenyl 1,2-Dioxygenase, domain 1"/>
    <property type="match status" value="1"/>
</dbReference>
<dbReference type="AlphaFoldDB" id="A0A0B8NP13"/>
<dbReference type="InterPro" id="IPR041581">
    <property type="entry name" value="Glyoxalase_6"/>
</dbReference>
<dbReference type="EMBL" id="BBYQ01000156">
    <property type="protein sequence ID" value="GAP32409.1"/>
    <property type="molecule type" value="Genomic_DNA"/>
</dbReference>
<proteinExistence type="predicted"/>
<name>A0A0B8NP13_9NOCA</name>
<reference evidence="3 4" key="2">
    <citation type="journal article" date="2016" name="Genome Announc.">
        <title>Draft Genome Sequence of Erythromycin- and Oxytetracycline-Sensitive Nocardia seriolae Strain U-1 (NBRC 110359).</title>
        <authorList>
            <person name="Imajoh M."/>
            <person name="Sukeda M."/>
            <person name="Shimizu M."/>
            <person name="Yamane J."/>
            <person name="Ohnishi K."/>
            <person name="Oshima S."/>
        </authorList>
    </citation>
    <scope>NUCLEOTIDE SEQUENCE [LARGE SCALE GENOMIC DNA]</scope>
    <source>
        <strain evidence="3 4">U-1</strain>
    </source>
</reference>
<dbReference type="PROSITE" id="PS51819">
    <property type="entry name" value="VOC"/>
    <property type="match status" value="1"/>
</dbReference>
<evidence type="ECO:0000313" key="4">
    <source>
        <dbReference type="Proteomes" id="UP000037179"/>
    </source>
</evidence>
<dbReference type="Pfam" id="PF18029">
    <property type="entry name" value="Glyoxalase_6"/>
    <property type="match status" value="1"/>
</dbReference>
<dbReference type="CDD" id="cd06587">
    <property type="entry name" value="VOC"/>
    <property type="match status" value="1"/>
</dbReference>